<feature type="compositionally biased region" description="Basic and acidic residues" evidence="1">
    <location>
        <begin position="84"/>
        <end position="97"/>
    </location>
</feature>
<organism evidence="3 4">
    <name type="scientific">Riccia fluitans</name>
    <dbReference type="NCBI Taxonomy" id="41844"/>
    <lineage>
        <taxon>Eukaryota</taxon>
        <taxon>Viridiplantae</taxon>
        <taxon>Streptophyta</taxon>
        <taxon>Embryophyta</taxon>
        <taxon>Marchantiophyta</taxon>
        <taxon>Marchantiopsida</taxon>
        <taxon>Marchantiidae</taxon>
        <taxon>Marchantiales</taxon>
        <taxon>Ricciaceae</taxon>
        <taxon>Riccia</taxon>
    </lineage>
</organism>
<feature type="compositionally biased region" description="Polar residues" evidence="1">
    <location>
        <begin position="151"/>
        <end position="174"/>
    </location>
</feature>
<feature type="compositionally biased region" description="Basic and acidic residues" evidence="1">
    <location>
        <begin position="503"/>
        <end position="522"/>
    </location>
</feature>
<feature type="compositionally biased region" description="Basic and acidic residues" evidence="1">
    <location>
        <begin position="9"/>
        <end position="23"/>
    </location>
</feature>
<dbReference type="EMBL" id="JBHFFA010000002">
    <property type="protein sequence ID" value="KAL2642979.1"/>
    <property type="molecule type" value="Genomic_DNA"/>
</dbReference>
<dbReference type="Proteomes" id="UP001605036">
    <property type="component" value="Unassembled WGS sequence"/>
</dbReference>
<feature type="region of interest" description="Disordered" evidence="1">
    <location>
        <begin position="1"/>
        <end position="42"/>
    </location>
</feature>
<evidence type="ECO:0000313" key="4">
    <source>
        <dbReference type="Proteomes" id="UP001605036"/>
    </source>
</evidence>
<name>A0ABD1Z7T5_9MARC</name>
<dbReference type="PANTHER" id="PTHR33595:SF7">
    <property type="entry name" value="OS12G0242500 PROTEIN"/>
    <property type="match status" value="1"/>
</dbReference>
<proteinExistence type="predicted"/>
<keyword evidence="4" id="KW-1185">Reference proteome</keyword>
<reference evidence="3 4" key="1">
    <citation type="submission" date="2024-09" db="EMBL/GenBank/DDBJ databases">
        <title>Chromosome-scale assembly of Riccia fluitans.</title>
        <authorList>
            <person name="Paukszto L."/>
            <person name="Sawicki J."/>
            <person name="Karawczyk K."/>
            <person name="Piernik-Szablinska J."/>
            <person name="Szczecinska M."/>
            <person name="Mazdziarz M."/>
        </authorList>
    </citation>
    <scope>NUCLEOTIDE SEQUENCE [LARGE SCALE GENOMIC DNA]</scope>
    <source>
        <strain evidence="3">Rf_01</strain>
        <tissue evidence="3">Aerial parts of the thallus</tissue>
    </source>
</reference>
<comment type="caution">
    <text evidence="3">The sequence shown here is derived from an EMBL/GenBank/DDBJ whole genome shotgun (WGS) entry which is preliminary data.</text>
</comment>
<dbReference type="Pfam" id="PF25821">
    <property type="entry name" value="DUF7950"/>
    <property type="match status" value="1"/>
</dbReference>
<feature type="region of interest" description="Disordered" evidence="1">
    <location>
        <begin position="137"/>
        <end position="203"/>
    </location>
</feature>
<accession>A0ABD1Z7T5</accession>
<evidence type="ECO:0000259" key="2">
    <source>
        <dbReference type="Pfam" id="PF25821"/>
    </source>
</evidence>
<protein>
    <recommendedName>
        <fullName evidence="2">DUF7950 domain-containing protein</fullName>
    </recommendedName>
</protein>
<sequence>MVRSNVLGEKADGEDWLTGRETEQGSVRKQRLKLAHGSPNSSYLQDAEIEGWANKLHSNPASALQHQLHGPMIRDPCASGSLSADKDKKSETRGRIPDMRAELGGCCLRGGFSLSAPHSFSRTEHIMSRYRPIAPKPIAVKPGESAGSAPSDPQSSSTLSFERTSAKASSVSTDGSRGKRSRKRAGTDSLASPRVSKKSSLLSNCRADKPRTVSCSSVMVMGGVETAVERFPLDNVAGAMGVPSGVVRGFVSVKDSPSASYVTQMAPTDAQPTFAVPGQSRVDRENYGSPSGAVGKKISRTQLVLDSRVGPLRLDATPRFDSAVQKSVPCLQSAGRESTFMDRSAPSAPAFLGRRPNGVQKGSGYLGDYAHYLRVESAAGLRSYASDTSGPVVDCTHSSPLMEGVFFPPHQSVSNSFAESEVTSGEVAESRRSNLVTLSLLPDTPSSEQTSSEVYTPKSTLPYLSLAMGLEPGNWDTDVQSEGTGDLHKLTLFSRSGSEAEEVKYKSSAVSEKEREDSRSQRSYESPTVEGHPLLETLEKDTSALMLTDEENKVLWSNQAFRRANTERSGGKDKEVVGPYIDPLGIPTQLSSFVYQVPQGPKVRAVLWGFLKKFMLLETSGGSLLPDERESEYLKGKFRSNLKEEAAEPGVANPHTVIAPQPIRPVGSTLTVSTITRNNLVASPVTDSLECVKEQLEASAMPAIITDYRDRVRFVNSAYKQMVGQPECPWLSTVGKKTVRDNAQHSRLTGEVVLTCKENLEQLAAAFSCRLLVQWGNQGKENTMTVPCEVTRLQNDRVGPMYVWKLDVSAIGFRHVGGVCRQEAVEEM</sequence>
<feature type="region of interest" description="Disordered" evidence="1">
    <location>
        <begin position="503"/>
        <end position="536"/>
    </location>
</feature>
<evidence type="ECO:0000256" key="1">
    <source>
        <dbReference type="SAM" id="MobiDB-lite"/>
    </source>
</evidence>
<feature type="region of interest" description="Disordered" evidence="1">
    <location>
        <begin position="71"/>
        <end position="97"/>
    </location>
</feature>
<evidence type="ECO:0000313" key="3">
    <source>
        <dbReference type="EMBL" id="KAL2642979.1"/>
    </source>
</evidence>
<dbReference type="InterPro" id="IPR057710">
    <property type="entry name" value="DUF7950"/>
</dbReference>
<dbReference type="PANTHER" id="PTHR33595">
    <property type="entry name" value="VON WILLEBRAND FACTOR A DOMAIN PROTEIN"/>
    <property type="match status" value="1"/>
</dbReference>
<dbReference type="AlphaFoldDB" id="A0ABD1Z7T5"/>
<gene>
    <name evidence="3" type="ORF">R1flu_010566</name>
</gene>
<feature type="domain" description="DUF7950" evidence="2">
    <location>
        <begin position="667"/>
        <end position="810"/>
    </location>
</feature>